<dbReference type="PANTHER" id="PTHR13271">
    <property type="entry name" value="UNCHARACTERIZED PUTATIVE METHYLTRANSFERASE"/>
    <property type="match status" value="1"/>
</dbReference>
<dbReference type="AlphaFoldDB" id="A0A165NDD4"/>
<dbReference type="OrthoDB" id="441812at2759"/>
<accession>A0A165NDD4</accession>
<protein>
    <submittedName>
        <fullName evidence="1">SET domain-containing protein</fullName>
    </submittedName>
</protein>
<keyword evidence="2" id="KW-1185">Reference proteome</keyword>
<dbReference type="GO" id="GO:0016279">
    <property type="term" value="F:protein-lysine N-methyltransferase activity"/>
    <property type="evidence" value="ECO:0007669"/>
    <property type="project" value="TreeGrafter"/>
</dbReference>
<evidence type="ECO:0000313" key="2">
    <source>
        <dbReference type="Proteomes" id="UP000076727"/>
    </source>
</evidence>
<name>A0A165NDD4_9APHY</name>
<organism evidence="1 2">
    <name type="scientific">Daedalea quercina L-15889</name>
    <dbReference type="NCBI Taxonomy" id="1314783"/>
    <lineage>
        <taxon>Eukaryota</taxon>
        <taxon>Fungi</taxon>
        <taxon>Dikarya</taxon>
        <taxon>Basidiomycota</taxon>
        <taxon>Agaricomycotina</taxon>
        <taxon>Agaricomycetes</taxon>
        <taxon>Polyporales</taxon>
        <taxon>Fomitopsis</taxon>
    </lineage>
</organism>
<dbReference type="SUPFAM" id="SSF82199">
    <property type="entry name" value="SET domain"/>
    <property type="match status" value="1"/>
</dbReference>
<dbReference type="Gene3D" id="3.90.1410.10">
    <property type="entry name" value="set domain protein methyltransferase, domain 1"/>
    <property type="match status" value="1"/>
</dbReference>
<dbReference type="EMBL" id="KV429083">
    <property type="protein sequence ID" value="KZT66835.1"/>
    <property type="molecule type" value="Genomic_DNA"/>
</dbReference>
<reference evidence="1 2" key="1">
    <citation type="journal article" date="2016" name="Mol. Biol. Evol.">
        <title>Comparative Genomics of Early-Diverging Mushroom-Forming Fungi Provides Insights into the Origins of Lignocellulose Decay Capabilities.</title>
        <authorList>
            <person name="Nagy L.G."/>
            <person name="Riley R."/>
            <person name="Tritt A."/>
            <person name="Adam C."/>
            <person name="Daum C."/>
            <person name="Floudas D."/>
            <person name="Sun H."/>
            <person name="Yadav J.S."/>
            <person name="Pangilinan J."/>
            <person name="Larsson K.H."/>
            <person name="Matsuura K."/>
            <person name="Barry K."/>
            <person name="Labutti K."/>
            <person name="Kuo R."/>
            <person name="Ohm R.A."/>
            <person name="Bhattacharya S.S."/>
            <person name="Shirouzu T."/>
            <person name="Yoshinaga Y."/>
            <person name="Martin F.M."/>
            <person name="Grigoriev I.V."/>
            <person name="Hibbett D.S."/>
        </authorList>
    </citation>
    <scope>NUCLEOTIDE SEQUENCE [LARGE SCALE GENOMIC DNA]</scope>
    <source>
        <strain evidence="1 2">L-15889</strain>
    </source>
</reference>
<dbReference type="InterPro" id="IPR046341">
    <property type="entry name" value="SET_dom_sf"/>
</dbReference>
<dbReference type="PANTHER" id="PTHR13271:SF34">
    <property type="entry name" value="N-LYSINE METHYLTRANSFERASE SETD6"/>
    <property type="match status" value="1"/>
</dbReference>
<proteinExistence type="predicted"/>
<dbReference type="Proteomes" id="UP000076727">
    <property type="component" value="Unassembled WGS sequence"/>
</dbReference>
<dbReference type="InterPro" id="IPR050600">
    <property type="entry name" value="SETD3_SETD6_MTase"/>
</dbReference>
<dbReference type="CDD" id="cd10527">
    <property type="entry name" value="SET_LSMT"/>
    <property type="match status" value="1"/>
</dbReference>
<dbReference type="GO" id="GO:0005634">
    <property type="term" value="C:nucleus"/>
    <property type="evidence" value="ECO:0007669"/>
    <property type="project" value="TreeGrafter"/>
</dbReference>
<evidence type="ECO:0000313" key="1">
    <source>
        <dbReference type="EMBL" id="KZT66835.1"/>
    </source>
</evidence>
<sequence length="482" mass="53048">MDSIIQSLLRWSSDNGIRLHPSLRIRTNDSDAPRSLAVFSDAFIKLNDIVASIPKSAILSVKSCTLAHRIPSAPYGLGSQLALSLALSHEIAQAAASRWHGYLQSLPTSAVPIALLWGDHDAFGVDSDGEEATTWITGTEVERAVRSEESQNLLDEIRHYYHSVAKYLLPRRCTISHFLYAYSLVSSRAFMVDAYHGLSMVPIADAFNHVTENHVHLECDYDVCPLCGSLTECAHDREDTPSYSSEHMDWQSSCVSSVPDTCDMIANRPIPPSSEVFNTYGARRSNASLLAWYGFALDGNENDTVGWDFAEVVQALNSSNPSSVEPSQQSYKAVLHAWLSSIGSMVTDDSRLVYRPDLDDAEERSFAGPSTVLCINSDAQLSVYLWVYLAICAANCEIDNGSVEANLSQRTQSAVDVETLVALLGAVMDKQVLLEKTMSTEDGEDIDLDQGNHMTTEGRGLACRVAYRHHYSGARRDARQRS</sequence>
<gene>
    <name evidence="1" type="ORF">DAEQUDRAFT_435183</name>
</gene>
<dbReference type="STRING" id="1314783.A0A165NDD4"/>